<protein>
    <recommendedName>
        <fullName evidence="3">Carboxypeptidase regulatory-like domain-containing protein</fullName>
    </recommendedName>
</protein>
<gene>
    <name evidence="1" type="ORF">A7A78_02380</name>
</gene>
<dbReference type="OrthoDB" id="1432205at2"/>
<dbReference type="EMBL" id="LXIE01000001">
    <property type="protein sequence ID" value="OAD92775.1"/>
    <property type="molecule type" value="Genomic_DNA"/>
</dbReference>
<dbReference type="InterPro" id="IPR008969">
    <property type="entry name" value="CarboxyPept-like_regulatory"/>
</dbReference>
<keyword evidence="2" id="KW-1185">Reference proteome</keyword>
<comment type="caution">
    <text evidence="1">The sequence shown here is derived from an EMBL/GenBank/DDBJ whole genome shotgun (WGS) entry which is preliminary data.</text>
</comment>
<dbReference type="PROSITE" id="PS51257">
    <property type="entry name" value="PROKAR_LIPOPROTEIN"/>
    <property type="match status" value="1"/>
</dbReference>
<dbReference type="RefSeq" id="WP_068760818.1">
    <property type="nucleotide sequence ID" value="NZ_LXIE01000001.1"/>
</dbReference>
<evidence type="ECO:0008006" key="3">
    <source>
        <dbReference type="Google" id="ProtNLM"/>
    </source>
</evidence>
<sequence>MKRKYLFQLLFLGVLLLLQSCEVQIMDDRRILVKGNIVDSSNNPIPGISVRCESSYLNLGEAISDANGQFEFTSLEVETYNSLNITVNVKEDGYYYYDDYNYGNLENPAYSAKNYFNNATNRNAATYNLGRIQLNEVARLALFINNTPGDNNSLAYKLNYDTSVCQIDLNVSDSEDCKSFDNSYNQLDPSSSSFDIELESQLGTTVLFKYILNNEPEQTIAIPLTNLENTYVFEY</sequence>
<proteinExistence type="predicted"/>
<dbReference type="SUPFAM" id="SSF49464">
    <property type="entry name" value="Carboxypeptidase regulatory domain-like"/>
    <property type="match status" value="1"/>
</dbReference>
<accession>A0A1A9LJT8</accession>
<organism evidence="1 2">
    <name type="scientific">Aequorivita soesokkakensis</name>
    <dbReference type="NCBI Taxonomy" id="1385699"/>
    <lineage>
        <taxon>Bacteria</taxon>
        <taxon>Pseudomonadati</taxon>
        <taxon>Bacteroidota</taxon>
        <taxon>Flavobacteriia</taxon>
        <taxon>Flavobacteriales</taxon>
        <taxon>Flavobacteriaceae</taxon>
        <taxon>Aequorivita</taxon>
    </lineage>
</organism>
<evidence type="ECO:0000313" key="1">
    <source>
        <dbReference type="EMBL" id="OAD92775.1"/>
    </source>
</evidence>
<dbReference type="STRING" id="1385699.A7A78_02380"/>
<dbReference type="Proteomes" id="UP000077552">
    <property type="component" value="Unassembled WGS sequence"/>
</dbReference>
<name>A0A1A9LJT8_9FLAO</name>
<reference evidence="1 2" key="1">
    <citation type="submission" date="2016-05" db="EMBL/GenBank/DDBJ databases">
        <title>Genome sequencing of Vitellibacter soesokkakensis RSSK-12.</title>
        <authorList>
            <person name="Thevarajoo S."/>
            <person name="Selvaratnam C."/>
            <person name="Goh K.M."/>
            <person name="Chan K.-G."/>
            <person name="Chong C.S."/>
        </authorList>
    </citation>
    <scope>NUCLEOTIDE SEQUENCE [LARGE SCALE GENOMIC DNA]</scope>
    <source>
        <strain evidence="1 2">RSSK-12</strain>
    </source>
</reference>
<dbReference type="AlphaFoldDB" id="A0A1A9LJT8"/>
<evidence type="ECO:0000313" key="2">
    <source>
        <dbReference type="Proteomes" id="UP000077552"/>
    </source>
</evidence>